<feature type="coiled-coil region" evidence="1">
    <location>
        <begin position="55"/>
        <end position="82"/>
    </location>
</feature>
<dbReference type="EMBL" id="BARU01019551">
    <property type="protein sequence ID" value="GAH54071.1"/>
    <property type="molecule type" value="Genomic_DNA"/>
</dbReference>
<feature type="non-terminal residue" evidence="2">
    <location>
        <position position="157"/>
    </location>
</feature>
<keyword evidence="1" id="KW-0175">Coiled coil</keyword>
<name>X1G852_9ZZZZ</name>
<reference evidence="2" key="1">
    <citation type="journal article" date="2014" name="Front. Microbiol.">
        <title>High frequency of phylogenetically diverse reductive dehalogenase-homologous genes in deep subseafloor sedimentary metagenomes.</title>
        <authorList>
            <person name="Kawai M."/>
            <person name="Futagami T."/>
            <person name="Toyoda A."/>
            <person name="Takaki Y."/>
            <person name="Nishi S."/>
            <person name="Hori S."/>
            <person name="Arai W."/>
            <person name="Tsubouchi T."/>
            <person name="Morono Y."/>
            <person name="Uchiyama I."/>
            <person name="Ito T."/>
            <person name="Fujiyama A."/>
            <person name="Inagaki F."/>
            <person name="Takami H."/>
        </authorList>
    </citation>
    <scope>NUCLEOTIDE SEQUENCE</scope>
    <source>
        <strain evidence="2">Expedition CK06-06</strain>
    </source>
</reference>
<dbReference type="Gene3D" id="1.20.5.340">
    <property type="match status" value="1"/>
</dbReference>
<comment type="caution">
    <text evidence="2">The sequence shown here is derived from an EMBL/GenBank/DDBJ whole genome shotgun (WGS) entry which is preliminary data.</text>
</comment>
<organism evidence="2">
    <name type="scientific">marine sediment metagenome</name>
    <dbReference type="NCBI Taxonomy" id="412755"/>
    <lineage>
        <taxon>unclassified sequences</taxon>
        <taxon>metagenomes</taxon>
        <taxon>ecological metagenomes</taxon>
    </lineage>
</organism>
<dbReference type="AlphaFoldDB" id="X1G852"/>
<evidence type="ECO:0000313" key="2">
    <source>
        <dbReference type="EMBL" id="GAH54071.1"/>
    </source>
</evidence>
<protein>
    <submittedName>
        <fullName evidence="2">Uncharacterized protein</fullName>
    </submittedName>
</protein>
<gene>
    <name evidence="2" type="ORF">S03H2_32193</name>
</gene>
<sequence>MPEEYLVDLEEYQRRLDAINIEFDAKISQLNYDISVLNGEIASLEGQVSSWGGKVDTAQARVNKLTKEIGDLEIELSLWRDRKSKAHALGYKLETQPSTNYYDNSRYVKPAWEACSASWGDYITKGGMGSWRGNQLVYVAVWFDSVVAYRLGYDYKD</sequence>
<accession>X1G852</accession>
<evidence type="ECO:0000256" key="1">
    <source>
        <dbReference type="SAM" id="Coils"/>
    </source>
</evidence>
<proteinExistence type="predicted"/>